<feature type="chain" id="PRO_5046280065" evidence="1">
    <location>
        <begin position="23"/>
        <end position="433"/>
    </location>
</feature>
<dbReference type="PANTHER" id="PTHR36573">
    <property type="entry name" value="INTERMEMBRANE PHOSPHOLIPID TRANSPORT SYSTEM BINDING PROTEIN MLAC"/>
    <property type="match status" value="1"/>
</dbReference>
<evidence type="ECO:0000313" key="4">
    <source>
        <dbReference type="Proteomes" id="UP001595722"/>
    </source>
</evidence>
<dbReference type="Gene3D" id="3.40.190.10">
    <property type="entry name" value="Periplasmic binding protein-like II"/>
    <property type="match status" value="2"/>
</dbReference>
<organism evidence="3 4">
    <name type="scientific">Bacterioplanoides pacificum</name>
    <dbReference type="NCBI Taxonomy" id="1171596"/>
    <lineage>
        <taxon>Bacteria</taxon>
        <taxon>Pseudomonadati</taxon>
        <taxon>Pseudomonadota</taxon>
        <taxon>Gammaproteobacteria</taxon>
        <taxon>Oceanospirillales</taxon>
        <taxon>Oceanospirillaceae</taxon>
        <taxon>Bacterioplanoides</taxon>
    </lineage>
</organism>
<proteinExistence type="predicted"/>
<evidence type="ECO:0000259" key="2">
    <source>
        <dbReference type="SMART" id="SM00062"/>
    </source>
</evidence>
<dbReference type="SMART" id="SM00062">
    <property type="entry name" value="PBPb"/>
    <property type="match status" value="1"/>
</dbReference>
<gene>
    <name evidence="3" type="ORF">ACFOMG_07605</name>
</gene>
<dbReference type="SUPFAM" id="SSF53850">
    <property type="entry name" value="Periplasmic binding protein-like II"/>
    <property type="match status" value="1"/>
</dbReference>
<dbReference type="InterPro" id="IPR008869">
    <property type="entry name" value="MlaC/ttg2D"/>
</dbReference>
<keyword evidence="4" id="KW-1185">Reference proteome</keyword>
<feature type="signal peptide" evidence="1">
    <location>
        <begin position="1"/>
        <end position="22"/>
    </location>
</feature>
<dbReference type="Pfam" id="PF00497">
    <property type="entry name" value="SBP_bac_3"/>
    <property type="match status" value="1"/>
</dbReference>
<name>A0ABV7VTG6_9GAMM</name>
<protein>
    <submittedName>
        <fullName evidence="3">ABC transporter substrate-binding protein</fullName>
    </submittedName>
</protein>
<comment type="caution">
    <text evidence="3">The sequence shown here is derived from an EMBL/GenBank/DDBJ whole genome shotgun (WGS) entry which is preliminary data.</text>
</comment>
<dbReference type="InterPro" id="IPR001638">
    <property type="entry name" value="Solute-binding_3/MltF_N"/>
</dbReference>
<dbReference type="RefSeq" id="WP_376865796.1">
    <property type="nucleotide sequence ID" value="NZ_JBHRYB010000005.1"/>
</dbReference>
<dbReference type="EMBL" id="JBHRYB010000005">
    <property type="protein sequence ID" value="MFC3679977.1"/>
    <property type="molecule type" value="Genomic_DNA"/>
</dbReference>
<evidence type="ECO:0000313" key="3">
    <source>
        <dbReference type="EMBL" id="MFC3679977.1"/>
    </source>
</evidence>
<dbReference type="Gene3D" id="3.10.450.710">
    <property type="entry name" value="Tgt2/MlaC"/>
    <property type="match status" value="1"/>
</dbReference>
<keyword evidence="1" id="KW-0732">Signal</keyword>
<evidence type="ECO:0000256" key="1">
    <source>
        <dbReference type="SAM" id="SignalP"/>
    </source>
</evidence>
<reference evidence="4" key="1">
    <citation type="journal article" date="2019" name="Int. J. Syst. Evol. Microbiol.">
        <title>The Global Catalogue of Microorganisms (GCM) 10K type strain sequencing project: providing services to taxonomists for standard genome sequencing and annotation.</title>
        <authorList>
            <consortium name="The Broad Institute Genomics Platform"/>
            <consortium name="The Broad Institute Genome Sequencing Center for Infectious Disease"/>
            <person name="Wu L."/>
            <person name="Ma J."/>
        </authorList>
    </citation>
    <scope>NUCLEOTIDE SEQUENCE [LARGE SCALE GENOMIC DNA]</scope>
    <source>
        <strain evidence="4">KCTC 42424</strain>
    </source>
</reference>
<sequence>MKTTLRSGLLLLACLFAAVSHAQTDAPRQLVEAASTRMTERLIADREQIQSQDFYLEQLVDELLLPAVDHITMAKRVMGKYWRRASEEQQKTFVKAFKNKVIRTYAGAFKAFNGEKIEYQDSRLNPDGNRALVKSEIKRVGAANIRVDYKLYNRDGSWKVYDVIIEGVSLVKSFHDQVSLSIEQNGLAKAISALADEYKSDAPQVKLGGHAWGPYLGKQQPNYGLAADIVSAAFARAGYQLTIEFMPWNRVEEQIRSHQLDGSVASWRTPDRQTDTLFSHPYLHNRLVFIKRQDDPFYYQNRTQLNTLAGNKGYRLGIFENYSYGPEFDQIRDLFQVHRRDYCSQLFRDVANKELDLALVDHWVASSELSHKPNVSQHLVQAPGTLTSQSLHIALPASGERSQQLINAFNLGLQRLKQDGSYQQILDQHQFPQ</sequence>
<dbReference type="InterPro" id="IPR042245">
    <property type="entry name" value="Tgt2/MlaC_sf"/>
</dbReference>
<dbReference type="Pfam" id="PF05494">
    <property type="entry name" value="MlaC"/>
    <property type="match status" value="1"/>
</dbReference>
<accession>A0ABV7VTG6</accession>
<dbReference type="Proteomes" id="UP001595722">
    <property type="component" value="Unassembled WGS sequence"/>
</dbReference>
<feature type="domain" description="Solute-binding protein family 3/N-terminal" evidence="2">
    <location>
        <begin position="215"/>
        <end position="433"/>
    </location>
</feature>
<dbReference type="PANTHER" id="PTHR36573:SF1">
    <property type="entry name" value="INTERMEMBRANE PHOSPHOLIPID TRANSPORT SYSTEM BINDING PROTEIN MLAC"/>
    <property type="match status" value="1"/>
</dbReference>